<evidence type="ECO:0000313" key="1">
    <source>
        <dbReference type="EMBL" id="MCC5601270.1"/>
    </source>
</evidence>
<accession>A0ABS8IAP5</accession>
<protein>
    <submittedName>
        <fullName evidence="1">Uncharacterized protein</fullName>
    </submittedName>
</protein>
<dbReference type="Proteomes" id="UP001199525">
    <property type="component" value="Unassembled WGS sequence"/>
</dbReference>
<keyword evidence="2" id="KW-1185">Reference proteome</keyword>
<organism evidence="1 2">
    <name type="scientific">Nostoc favosum CHAB5714</name>
    <dbReference type="NCBI Taxonomy" id="2780399"/>
    <lineage>
        <taxon>Bacteria</taxon>
        <taxon>Bacillati</taxon>
        <taxon>Cyanobacteriota</taxon>
        <taxon>Cyanophyceae</taxon>
        <taxon>Nostocales</taxon>
        <taxon>Nostocaceae</taxon>
        <taxon>Nostoc</taxon>
        <taxon>Nostoc favosum</taxon>
    </lineage>
</organism>
<proteinExistence type="predicted"/>
<dbReference type="RefSeq" id="WP_229486302.1">
    <property type="nucleotide sequence ID" value="NZ_JAIVFQ010000028.1"/>
</dbReference>
<evidence type="ECO:0000313" key="2">
    <source>
        <dbReference type="Proteomes" id="UP001199525"/>
    </source>
</evidence>
<sequence>MTKSAGGYPGHPLKGWDSRRFSLKTISVFPALYPATDSEYRMSVGDLRRIS</sequence>
<comment type="caution">
    <text evidence="1">The sequence shown here is derived from an EMBL/GenBank/DDBJ whole genome shotgun (WGS) entry which is preliminary data.</text>
</comment>
<reference evidence="1 2" key="1">
    <citation type="journal article" date="2021" name="Microorganisms">
        <title>Genome Evolution of Filamentous Cyanobacterium Nostoc Species: From Facultative Symbiosis to Free Living.</title>
        <authorList>
            <person name="Huo D."/>
            <person name="Li H."/>
            <person name="Cai F."/>
            <person name="Guo X."/>
            <person name="Qiao Z."/>
            <person name="Wang W."/>
            <person name="Yu G."/>
            <person name="Li R."/>
        </authorList>
    </citation>
    <scope>NUCLEOTIDE SEQUENCE [LARGE SCALE GENOMIC DNA]</scope>
    <source>
        <strain evidence="1 2">CHAB 5714</strain>
    </source>
</reference>
<name>A0ABS8IAP5_9NOSO</name>
<gene>
    <name evidence="1" type="ORF">LC586_19175</name>
</gene>
<dbReference type="EMBL" id="JAIVFQ010000028">
    <property type="protein sequence ID" value="MCC5601270.1"/>
    <property type="molecule type" value="Genomic_DNA"/>
</dbReference>